<dbReference type="PANTHER" id="PTHR12486:SF5">
    <property type="entry name" value="ADENOSINE 5'-MONOPHOSPHORAMIDASE HINT3"/>
    <property type="match status" value="1"/>
</dbReference>
<feature type="domain" description="HIT" evidence="11">
    <location>
        <begin position="50"/>
        <end position="159"/>
    </location>
</feature>
<sequence length="181" mass="20193">MSTSLLHHSLLSRYLFVPFCLRLMASSSPAISSKVEDTADGNAAALASCIFCKIAASGGEKTNTNILYQDNDVVAFPDIKPAAKHHTLVISKQHVLNAKVLTSEHKALVQKMVDTGKKLMQEQGIELDDVRYGFHWPPFYSIGHLHLHVIAPVSEMSFLSKIIFKPNTWWFVTPDYVLSRL</sequence>
<dbReference type="STRING" id="121845.A0A1S3DLS1"/>
<dbReference type="GO" id="GO:0016787">
    <property type="term" value="F:hydrolase activity"/>
    <property type="evidence" value="ECO:0007669"/>
    <property type="project" value="UniProtKB-KW"/>
</dbReference>
<dbReference type="PANTHER" id="PTHR12486">
    <property type="entry name" value="APRATAXIN-RELATED"/>
    <property type="match status" value="1"/>
</dbReference>
<keyword evidence="2" id="KW-0378">Hydrolase</keyword>
<evidence type="ECO:0000256" key="10">
    <source>
        <dbReference type="SAM" id="SignalP"/>
    </source>
</evidence>
<feature type="short sequence motif" description="Histidine triad motif" evidence="8 9">
    <location>
        <begin position="144"/>
        <end position="148"/>
    </location>
</feature>
<dbReference type="AlphaFoldDB" id="A0A1S3DLS1"/>
<dbReference type="GeneID" id="103520878"/>
<name>A0A1S3DLS1_DIACI</name>
<dbReference type="PaxDb" id="121845-A0A1S3DLS1"/>
<evidence type="ECO:0000256" key="2">
    <source>
        <dbReference type="ARBA" id="ARBA00022801"/>
    </source>
</evidence>
<keyword evidence="12" id="KW-1185">Reference proteome</keyword>
<feature type="signal peptide" evidence="10">
    <location>
        <begin position="1"/>
        <end position="26"/>
    </location>
</feature>
<dbReference type="Pfam" id="PF11969">
    <property type="entry name" value="DcpS_C"/>
    <property type="match status" value="1"/>
</dbReference>
<gene>
    <name evidence="13" type="primary">LOC103520878</name>
</gene>
<reference evidence="13" key="1">
    <citation type="submission" date="2025-08" db="UniProtKB">
        <authorList>
            <consortium name="RefSeq"/>
        </authorList>
    </citation>
    <scope>IDENTIFICATION</scope>
</reference>
<evidence type="ECO:0000259" key="11">
    <source>
        <dbReference type="PROSITE" id="PS51084"/>
    </source>
</evidence>
<evidence type="ECO:0000256" key="4">
    <source>
        <dbReference type="ARBA" id="ARBA00025764"/>
    </source>
</evidence>
<comment type="catalytic activity">
    <reaction evidence="3">
        <text>adenosine 5'-phosphoramidate + H2O = NH4(+) + AMP</text>
        <dbReference type="Rhea" id="RHEA:67916"/>
        <dbReference type="ChEBI" id="CHEBI:15377"/>
        <dbReference type="ChEBI" id="CHEBI:28938"/>
        <dbReference type="ChEBI" id="CHEBI:57890"/>
        <dbReference type="ChEBI" id="CHEBI:456215"/>
    </reaction>
</comment>
<organism evidence="12 13">
    <name type="scientific">Diaphorina citri</name>
    <name type="common">Asian citrus psyllid</name>
    <dbReference type="NCBI Taxonomy" id="121845"/>
    <lineage>
        <taxon>Eukaryota</taxon>
        <taxon>Metazoa</taxon>
        <taxon>Ecdysozoa</taxon>
        <taxon>Arthropoda</taxon>
        <taxon>Hexapoda</taxon>
        <taxon>Insecta</taxon>
        <taxon>Pterygota</taxon>
        <taxon>Neoptera</taxon>
        <taxon>Paraneoptera</taxon>
        <taxon>Hemiptera</taxon>
        <taxon>Sternorrhyncha</taxon>
        <taxon>Psylloidea</taxon>
        <taxon>Psyllidae</taxon>
        <taxon>Diaphorininae</taxon>
        <taxon>Diaphorina</taxon>
    </lineage>
</organism>
<dbReference type="InterPro" id="IPR001310">
    <property type="entry name" value="Histidine_triad_HIT"/>
</dbReference>
<evidence type="ECO:0000256" key="1">
    <source>
        <dbReference type="ARBA" id="ARBA00022741"/>
    </source>
</evidence>
<evidence type="ECO:0000256" key="3">
    <source>
        <dbReference type="ARBA" id="ARBA00024472"/>
    </source>
</evidence>
<protein>
    <recommendedName>
        <fullName evidence="5">Adenosine 5'-monophosphoramidase HINT3</fullName>
    </recommendedName>
    <alternativeName>
        <fullName evidence="6">Histidine triad nucleotide-binding protein 3</fullName>
    </alternativeName>
</protein>
<dbReference type="SUPFAM" id="SSF54197">
    <property type="entry name" value="HIT-like"/>
    <property type="match status" value="1"/>
</dbReference>
<evidence type="ECO:0000256" key="7">
    <source>
        <dbReference type="PIRSR" id="PIRSR601310-1"/>
    </source>
</evidence>
<dbReference type="Proteomes" id="UP000079169">
    <property type="component" value="Unplaced"/>
</dbReference>
<dbReference type="GO" id="GO:0000166">
    <property type="term" value="F:nucleotide binding"/>
    <property type="evidence" value="ECO:0007669"/>
    <property type="project" value="UniProtKB-KW"/>
</dbReference>
<evidence type="ECO:0000256" key="6">
    <source>
        <dbReference type="ARBA" id="ARBA00042361"/>
    </source>
</evidence>
<dbReference type="OMA" id="EKKCIFC"/>
<feature type="active site" description="Tele-AMP-histidine intermediate" evidence="7">
    <location>
        <position position="146"/>
    </location>
</feature>
<dbReference type="PROSITE" id="PS51084">
    <property type="entry name" value="HIT_2"/>
    <property type="match status" value="1"/>
</dbReference>
<proteinExistence type="inferred from homology"/>
<evidence type="ECO:0000256" key="9">
    <source>
        <dbReference type="PROSITE-ProRule" id="PRU00464"/>
    </source>
</evidence>
<evidence type="ECO:0000313" key="13">
    <source>
        <dbReference type="RefSeq" id="XP_008484197.1"/>
    </source>
</evidence>
<dbReference type="KEGG" id="dci:103520878"/>
<dbReference type="PRINTS" id="PR00332">
    <property type="entry name" value="HISTRIAD"/>
</dbReference>
<dbReference type="Gene3D" id="3.30.428.10">
    <property type="entry name" value="HIT-like"/>
    <property type="match status" value="1"/>
</dbReference>
<keyword evidence="10" id="KW-0732">Signal</keyword>
<dbReference type="RefSeq" id="XP_008484197.1">
    <property type="nucleotide sequence ID" value="XM_008485975.3"/>
</dbReference>
<evidence type="ECO:0000256" key="8">
    <source>
        <dbReference type="PIRSR" id="PIRSR601310-3"/>
    </source>
</evidence>
<comment type="similarity">
    <text evidence="4">Belongs to the HINT family.</text>
</comment>
<keyword evidence="1" id="KW-0547">Nucleotide-binding</keyword>
<accession>A0A1S3DLS1</accession>
<feature type="chain" id="PRO_5010376808" description="Adenosine 5'-monophosphoramidase HINT3" evidence="10">
    <location>
        <begin position="27"/>
        <end position="181"/>
    </location>
</feature>
<evidence type="ECO:0000256" key="5">
    <source>
        <dbReference type="ARBA" id="ARBA00039802"/>
    </source>
</evidence>
<dbReference type="InterPro" id="IPR036265">
    <property type="entry name" value="HIT-like_sf"/>
</dbReference>
<evidence type="ECO:0000313" key="12">
    <source>
        <dbReference type="Proteomes" id="UP000079169"/>
    </source>
</evidence>
<dbReference type="InterPro" id="IPR011146">
    <property type="entry name" value="HIT-like"/>
</dbReference>